<dbReference type="SUPFAM" id="SSF53335">
    <property type="entry name" value="S-adenosyl-L-methionine-dependent methyltransferases"/>
    <property type="match status" value="1"/>
</dbReference>
<protein>
    <recommendedName>
        <fullName evidence="3">Methyltransferase type 11 domain-containing protein</fullName>
    </recommendedName>
</protein>
<sequence>MKLNIGCGTDYRAGFVNVDGSDTLNKVDKVIDISCEKLSAHFAEGSVEFILANDIIEHHFHWEAQDILRQFYSVLADGGSVEIRVPDTEYIIKSWRIPLKKKIVLLYGGQDIPQGSDEEMNSSRKQFPQYFCHKFGWTRETLSKALQDIGFRDVRTERAQTNFIAYAKK</sequence>
<dbReference type="Pfam" id="PF13489">
    <property type="entry name" value="Methyltransf_23"/>
    <property type="match status" value="1"/>
</dbReference>
<evidence type="ECO:0000313" key="2">
    <source>
        <dbReference type="Proteomes" id="UP001083770"/>
    </source>
</evidence>
<dbReference type="InterPro" id="IPR029063">
    <property type="entry name" value="SAM-dependent_MTases_sf"/>
</dbReference>
<evidence type="ECO:0000313" key="1">
    <source>
        <dbReference type="EMBL" id="MCZ4297913.1"/>
    </source>
</evidence>
<evidence type="ECO:0008006" key="3">
    <source>
        <dbReference type="Google" id="ProtNLM"/>
    </source>
</evidence>
<dbReference type="RefSeq" id="WP_269402033.1">
    <property type="nucleotide sequence ID" value="NZ_JAPWGW010000002.1"/>
</dbReference>
<comment type="caution">
    <text evidence="1">The sequence shown here is derived from an EMBL/GenBank/DDBJ whole genome shotgun (WGS) entry which is preliminary data.</text>
</comment>
<name>A0ABT4LU58_9PROT</name>
<proteinExistence type="predicted"/>
<organism evidence="1 2">
    <name type="scientific">Henriciella marina</name>
    <dbReference type="NCBI Taxonomy" id="453851"/>
    <lineage>
        <taxon>Bacteria</taxon>
        <taxon>Pseudomonadati</taxon>
        <taxon>Pseudomonadota</taxon>
        <taxon>Alphaproteobacteria</taxon>
        <taxon>Hyphomonadales</taxon>
        <taxon>Hyphomonadaceae</taxon>
        <taxon>Henriciella</taxon>
    </lineage>
</organism>
<dbReference type="Gene3D" id="3.40.50.150">
    <property type="entry name" value="Vaccinia Virus protein VP39"/>
    <property type="match status" value="1"/>
</dbReference>
<dbReference type="Proteomes" id="UP001083770">
    <property type="component" value="Unassembled WGS sequence"/>
</dbReference>
<accession>A0ABT4LU58</accession>
<dbReference type="EMBL" id="JAPWGW010000002">
    <property type="protein sequence ID" value="MCZ4297913.1"/>
    <property type="molecule type" value="Genomic_DNA"/>
</dbReference>
<reference evidence="1" key="1">
    <citation type="submission" date="2022-12" db="EMBL/GenBank/DDBJ databases">
        <title>Bacterial isolates from different developmental stages of Nematostella vectensis.</title>
        <authorList>
            <person name="Fraune S."/>
        </authorList>
    </citation>
    <scope>NUCLEOTIDE SEQUENCE</scope>
    <source>
        <strain evidence="1">G21632-S1</strain>
    </source>
</reference>
<keyword evidence="2" id="KW-1185">Reference proteome</keyword>
<gene>
    <name evidence="1" type="ORF">O4G74_07575</name>
</gene>